<name>A0A6J6KLL2_9ZZZZ</name>
<gene>
    <name evidence="1" type="ORF">UFOPK1572_00848</name>
    <name evidence="2" type="ORF">UFOPK2169_00690</name>
</gene>
<dbReference type="EMBL" id="CAEZWE010000021">
    <property type="protein sequence ID" value="CAB4649888.1"/>
    <property type="molecule type" value="Genomic_DNA"/>
</dbReference>
<sequence length="100" mass="10108">MLSRTVVPETTVLETTKGTPSTKTVYALAGAVVAINASSYVIVIHVPVEFTAAEVKTGARKSGATVELFVVGNSSNDAVSVPAASWMAAFHGVESGVGAA</sequence>
<dbReference type="EMBL" id="CAEZTC010000096">
    <property type="protein sequence ID" value="CAB4561200.1"/>
    <property type="molecule type" value="Genomic_DNA"/>
</dbReference>
<proteinExistence type="predicted"/>
<reference evidence="2" key="1">
    <citation type="submission" date="2020-05" db="EMBL/GenBank/DDBJ databases">
        <authorList>
            <person name="Chiriac C."/>
            <person name="Salcher M."/>
            <person name="Ghai R."/>
            <person name="Kavagutti S V."/>
        </authorList>
    </citation>
    <scope>NUCLEOTIDE SEQUENCE</scope>
</reference>
<evidence type="ECO:0000313" key="1">
    <source>
        <dbReference type="EMBL" id="CAB4561200.1"/>
    </source>
</evidence>
<protein>
    <submittedName>
        <fullName evidence="2">Unannotated protein</fullName>
    </submittedName>
</protein>
<evidence type="ECO:0000313" key="2">
    <source>
        <dbReference type="EMBL" id="CAB4649888.1"/>
    </source>
</evidence>
<organism evidence="2">
    <name type="scientific">freshwater metagenome</name>
    <dbReference type="NCBI Taxonomy" id="449393"/>
    <lineage>
        <taxon>unclassified sequences</taxon>
        <taxon>metagenomes</taxon>
        <taxon>ecological metagenomes</taxon>
    </lineage>
</organism>
<accession>A0A6J6KLL2</accession>
<dbReference type="AlphaFoldDB" id="A0A6J6KLL2"/>